<dbReference type="Proteomes" id="UP000190074">
    <property type="component" value="Unassembled WGS sequence"/>
</dbReference>
<evidence type="ECO:0000313" key="2">
    <source>
        <dbReference type="Proteomes" id="UP000190074"/>
    </source>
</evidence>
<accession>A0A1T8PDE9</accession>
<name>A0A1T8PDE9_9MYCO</name>
<sequence>MYSREIASDLSLYHHRSITEWLTGEMSSAELLIFLDGLPDASSFKTWCYRGGDWTDDLKIKARMVNELALARADGRGYVPELVKTPLEFAAEIAHLDWQQRRHDEVLAELQGKNKRR</sequence>
<reference evidence="1 2" key="1">
    <citation type="submission" date="2016-11" db="EMBL/GenBank/DDBJ databases">
        <authorList>
            <consortium name="Pathogen Informatics"/>
        </authorList>
    </citation>
    <scope>NUCLEOTIDE SEQUENCE [LARGE SCALE GENOMIC DNA]</scope>
    <source>
        <strain evidence="1 2">911</strain>
    </source>
</reference>
<dbReference type="EMBL" id="FVGW01000006">
    <property type="protein sequence ID" value="SKM29507.1"/>
    <property type="molecule type" value="Genomic_DNA"/>
</dbReference>
<evidence type="ECO:0000313" key="1">
    <source>
        <dbReference type="EMBL" id="SKM29507.1"/>
    </source>
</evidence>
<protein>
    <submittedName>
        <fullName evidence="1">Uncharacterized protein</fullName>
    </submittedName>
</protein>
<dbReference type="AlphaFoldDB" id="A0A1T8PDE9"/>
<gene>
    <name evidence="1" type="ORF">SAMEA2259716_03402</name>
</gene>
<proteinExistence type="predicted"/>
<organism evidence="1 2">
    <name type="scientific">Mycobacteroides abscessus subsp. massiliense</name>
    <dbReference type="NCBI Taxonomy" id="1962118"/>
    <lineage>
        <taxon>Bacteria</taxon>
        <taxon>Bacillati</taxon>
        <taxon>Actinomycetota</taxon>
        <taxon>Actinomycetes</taxon>
        <taxon>Mycobacteriales</taxon>
        <taxon>Mycobacteriaceae</taxon>
        <taxon>Mycobacteroides</taxon>
        <taxon>Mycobacteroides abscessus</taxon>
    </lineage>
</organism>